<evidence type="ECO:0000313" key="1">
    <source>
        <dbReference type="EMBL" id="KAF9460297.1"/>
    </source>
</evidence>
<dbReference type="EMBL" id="MU150301">
    <property type="protein sequence ID" value="KAF9460297.1"/>
    <property type="molecule type" value="Genomic_DNA"/>
</dbReference>
<accession>A0A9P6CC65</accession>
<comment type="caution">
    <text evidence="1">The sequence shown here is derived from an EMBL/GenBank/DDBJ whole genome shotgun (WGS) entry which is preliminary data.</text>
</comment>
<name>A0A9P6CC65_9AGAR</name>
<organism evidence="1 2">
    <name type="scientific">Collybia nuda</name>
    <dbReference type="NCBI Taxonomy" id="64659"/>
    <lineage>
        <taxon>Eukaryota</taxon>
        <taxon>Fungi</taxon>
        <taxon>Dikarya</taxon>
        <taxon>Basidiomycota</taxon>
        <taxon>Agaricomycotina</taxon>
        <taxon>Agaricomycetes</taxon>
        <taxon>Agaricomycetidae</taxon>
        <taxon>Agaricales</taxon>
        <taxon>Tricholomatineae</taxon>
        <taxon>Clitocybaceae</taxon>
        <taxon>Collybia</taxon>
    </lineage>
</organism>
<reference evidence="1" key="1">
    <citation type="submission" date="2020-11" db="EMBL/GenBank/DDBJ databases">
        <authorList>
            <consortium name="DOE Joint Genome Institute"/>
            <person name="Ahrendt S."/>
            <person name="Riley R."/>
            <person name="Andreopoulos W."/>
            <person name="Labutti K."/>
            <person name="Pangilinan J."/>
            <person name="Ruiz-Duenas F.J."/>
            <person name="Barrasa J.M."/>
            <person name="Sanchez-Garcia M."/>
            <person name="Camarero S."/>
            <person name="Miyauchi S."/>
            <person name="Serrano A."/>
            <person name="Linde D."/>
            <person name="Babiker R."/>
            <person name="Drula E."/>
            <person name="Ayuso-Fernandez I."/>
            <person name="Pacheco R."/>
            <person name="Padilla G."/>
            <person name="Ferreira P."/>
            <person name="Barriuso J."/>
            <person name="Kellner H."/>
            <person name="Castanera R."/>
            <person name="Alfaro M."/>
            <person name="Ramirez L."/>
            <person name="Pisabarro A.G."/>
            <person name="Kuo A."/>
            <person name="Tritt A."/>
            <person name="Lipzen A."/>
            <person name="He G."/>
            <person name="Yan M."/>
            <person name="Ng V."/>
            <person name="Cullen D."/>
            <person name="Martin F."/>
            <person name="Rosso M.-N."/>
            <person name="Henrissat B."/>
            <person name="Hibbett D."/>
            <person name="Martinez A.T."/>
            <person name="Grigoriev I.V."/>
        </authorList>
    </citation>
    <scope>NUCLEOTIDE SEQUENCE</scope>
    <source>
        <strain evidence="1">CBS 247.69</strain>
    </source>
</reference>
<protein>
    <submittedName>
        <fullName evidence="1">Uncharacterized protein</fullName>
    </submittedName>
</protein>
<dbReference type="OrthoDB" id="2104739at2759"/>
<evidence type="ECO:0000313" key="2">
    <source>
        <dbReference type="Proteomes" id="UP000807353"/>
    </source>
</evidence>
<gene>
    <name evidence="1" type="ORF">BDZ94DRAFT_1266521</name>
</gene>
<proteinExistence type="predicted"/>
<sequence length="162" mass="18764">MKGKRFMPEFSPNLVIHAPNDQARACVTTDIVTCDRDVEKLLELGEFYLNHYIRPFKMCKKPSPESSVYVLRLFFDNLEDMVSSMSVLVPKDYQEAKKSALVRDGFRCMLSGVYDRTSMQQNDTLRAQVKKISIVPRPRLSAYPPKCSYRTYKMNTNDCCRV</sequence>
<dbReference type="AlphaFoldDB" id="A0A9P6CC65"/>
<dbReference type="Proteomes" id="UP000807353">
    <property type="component" value="Unassembled WGS sequence"/>
</dbReference>
<keyword evidence="2" id="KW-1185">Reference proteome</keyword>